<dbReference type="InterPro" id="IPR050736">
    <property type="entry name" value="Sensor_HK_Regulatory"/>
</dbReference>
<dbReference type="Pfam" id="PF02518">
    <property type="entry name" value="HATPase_c"/>
    <property type="match status" value="1"/>
</dbReference>
<evidence type="ECO:0000256" key="8">
    <source>
        <dbReference type="SAM" id="Phobius"/>
    </source>
</evidence>
<dbReference type="PANTHER" id="PTHR43711">
    <property type="entry name" value="TWO-COMPONENT HISTIDINE KINASE"/>
    <property type="match status" value="1"/>
</dbReference>
<dbReference type="CDD" id="cd16922">
    <property type="entry name" value="HATPase_EvgS-ArcB-TorS-like"/>
    <property type="match status" value="1"/>
</dbReference>
<dbReference type="InterPro" id="IPR003661">
    <property type="entry name" value="HisK_dim/P_dom"/>
</dbReference>
<keyword evidence="5" id="KW-0418">Kinase</keyword>
<dbReference type="RefSeq" id="WP_167222283.1">
    <property type="nucleotide sequence ID" value="NZ_JAAQPH010000003.1"/>
</dbReference>
<gene>
    <name evidence="10" type="ORF">HBA54_05745</name>
</gene>
<proteinExistence type="predicted"/>
<dbReference type="EC" id="2.7.13.3" evidence="2"/>
<evidence type="ECO:0000256" key="7">
    <source>
        <dbReference type="SAM" id="Coils"/>
    </source>
</evidence>
<feature type="transmembrane region" description="Helical" evidence="8">
    <location>
        <begin position="29"/>
        <end position="48"/>
    </location>
</feature>
<dbReference type="PROSITE" id="PS50109">
    <property type="entry name" value="HIS_KIN"/>
    <property type="match status" value="1"/>
</dbReference>
<dbReference type="PANTHER" id="PTHR43711:SF26">
    <property type="entry name" value="SENSOR HISTIDINE KINASE RCSC"/>
    <property type="match status" value="1"/>
</dbReference>
<dbReference type="Pfam" id="PF00512">
    <property type="entry name" value="HisKA"/>
    <property type="match status" value="1"/>
</dbReference>
<name>A0A967EWS3_9PROT</name>
<feature type="transmembrane region" description="Helical" evidence="8">
    <location>
        <begin position="162"/>
        <end position="187"/>
    </location>
</feature>
<keyword evidence="8" id="KW-1133">Transmembrane helix</keyword>
<dbReference type="GO" id="GO:0000155">
    <property type="term" value="F:phosphorelay sensor kinase activity"/>
    <property type="evidence" value="ECO:0007669"/>
    <property type="project" value="InterPro"/>
</dbReference>
<dbReference type="FunFam" id="3.30.565.10:FF:000006">
    <property type="entry name" value="Sensor histidine kinase WalK"/>
    <property type="match status" value="1"/>
</dbReference>
<dbReference type="CDD" id="cd00082">
    <property type="entry name" value="HisKA"/>
    <property type="match status" value="1"/>
</dbReference>
<dbReference type="InterPro" id="IPR005467">
    <property type="entry name" value="His_kinase_dom"/>
</dbReference>
<dbReference type="InterPro" id="IPR003594">
    <property type="entry name" value="HATPase_dom"/>
</dbReference>
<evidence type="ECO:0000256" key="5">
    <source>
        <dbReference type="ARBA" id="ARBA00022777"/>
    </source>
</evidence>
<dbReference type="Gene3D" id="3.30.565.10">
    <property type="entry name" value="Histidine kinase-like ATPase, C-terminal domain"/>
    <property type="match status" value="1"/>
</dbReference>
<dbReference type="AlphaFoldDB" id="A0A967EWS3"/>
<comment type="catalytic activity">
    <reaction evidence="1">
        <text>ATP + protein L-histidine = ADP + protein N-phospho-L-histidine.</text>
        <dbReference type="EC" id="2.7.13.3"/>
    </reaction>
</comment>
<keyword evidence="4" id="KW-0808">Transferase</keyword>
<organism evidence="10 11">
    <name type="scientific">Pelagibius litoralis</name>
    <dbReference type="NCBI Taxonomy" id="374515"/>
    <lineage>
        <taxon>Bacteria</taxon>
        <taxon>Pseudomonadati</taxon>
        <taxon>Pseudomonadota</taxon>
        <taxon>Alphaproteobacteria</taxon>
        <taxon>Rhodospirillales</taxon>
        <taxon>Rhodovibrionaceae</taxon>
        <taxon>Pelagibius</taxon>
    </lineage>
</organism>
<dbReference type="SUPFAM" id="SSF55874">
    <property type="entry name" value="ATPase domain of HSP90 chaperone/DNA topoisomerase II/histidine kinase"/>
    <property type="match status" value="1"/>
</dbReference>
<dbReference type="InterPro" id="IPR036890">
    <property type="entry name" value="HATPase_C_sf"/>
</dbReference>
<evidence type="ECO:0000256" key="2">
    <source>
        <dbReference type="ARBA" id="ARBA00012438"/>
    </source>
</evidence>
<evidence type="ECO:0000313" key="10">
    <source>
        <dbReference type="EMBL" id="NIA68088.1"/>
    </source>
</evidence>
<protein>
    <recommendedName>
        <fullName evidence="2">histidine kinase</fullName>
        <ecNumber evidence="2">2.7.13.3</ecNumber>
    </recommendedName>
</protein>
<dbReference type="PRINTS" id="PR00344">
    <property type="entry name" value="BCTRLSENSOR"/>
</dbReference>
<evidence type="ECO:0000256" key="4">
    <source>
        <dbReference type="ARBA" id="ARBA00022679"/>
    </source>
</evidence>
<dbReference type="InterPro" id="IPR036097">
    <property type="entry name" value="HisK_dim/P_sf"/>
</dbReference>
<evidence type="ECO:0000313" key="11">
    <source>
        <dbReference type="Proteomes" id="UP000761264"/>
    </source>
</evidence>
<dbReference type="SMART" id="SM00387">
    <property type="entry name" value="HATPase_c"/>
    <property type="match status" value="1"/>
</dbReference>
<evidence type="ECO:0000256" key="3">
    <source>
        <dbReference type="ARBA" id="ARBA00022553"/>
    </source>
</evidence>
<reference evidence="10" key="1">
    <citation type="submission" date="2020-03" db="EMBL/GenBank/DDBJ databases">
        <title>Genome of Pelagibius litoralis DSM 21314T.</title>
        <authorList>
            <person name="Wang G."/>
        </authorList>
    </citation>
    <scope>NUCLEOTIDE SEQUENCE</scope>
    <source>
        <strain evidence="10">DSM 21314</strain>
    </source>
</reference>
<evidence type="ECO:0000259" key="9">
    <source>
        <dbReference type="PROSITE" id="PS50109"/>
    </source>
</evidence>
<dbReference type="SMART" id="SM00388">
    <property type="entry name" value="HisKA"/>
    <property type="match status" value="1"/>
</dbReference>
<keyword evidence="8" id="KW-0812">Transmembrane</keyword>
<keyword evidence="11" id="KW-1185">Reference proteome</keyword>
<comment type="caution">
    <text evidence="10">The sequence shown here is derived from an EMBL/GenBank/DDBJ whole genome shotgun (WGS) entry which is preliminary data.</text>
</comment>
<dbReference type="Proteomes" id="UP000761264">
    <property type="component" value="Unassembled WGS sequence"/>
</dbReference>
<keyword evidence="6" id="KW-0902">Two-component regulatory system</keyword>
<sequence>MDQHDSMPSIIGPDDDDVHRRRFRLGTQLLLGLATLAILLGSLAGYVIRHTEQAYLTERSIEEAERKFDLVRLSSLEDILSEDLPRLETTMSQMIVRDPDLFSAEIVNEDGTVLYAWQRDVDQSDELIEIAKSVTFAGENFGRMTFVWDNARLQEEIAKHTLVIAVSVGGACLLLSLLIFLLVNAFAIRPVNNLSARLMNFSHGVFVSPEALPSFTSVELLQLDEAVNSVGALLTQKVQREAELEEARDQAELANRAMTSFLANMSHELRTPLNAINGFSEMMVMELFGPLGDPRYVDYAKQVHGSGHHLLALINDILDISKIEAGKADLSIDDVDLQNEAETCLELVQDKAIQGKLRLVMDFAPGLPILRADGRRLRQVLLNLLSNAIKFTEPGGEITVSAEWSATAGLRVVVRDNGIGIPAGKLDTVMQPFGQVENPYTRQHEGTGLGLPMAAALVKLHDGEFAIESELGRGTVVTFVLPAGLAKVQHSAPLTLGSPRAVAAAARFHRA</sequence>
<keyword evidence="3" id="KW-0597">Phosphoprotein</keyword>
<keyword evidence="8" id="KW-0472">Membrane</keyword>
<dbReference type="EMBL" id="JAAQPH010000003">
    <property type="protein sequence ID" value="NIA68088.1"/>
    <property type="molecule type" value="Genomic_DNA"/>
</dbReference>
<dbReference type="InterPro" id="IPR004358">
    <property type="entry name" value="Sig_transdc_His_kin-like_C"/>
</dbReference>
<feature type="coiled-coil region" evidence="7">
    <location>
        <begin position="234"/>
        <end position="264"/>
    </location>
</feature>
<keyword evidence="7" id="KW-0175">Coiled coil</keyword>
<evidence type="ECO:0000256" key="1">
    <source>
        <dbReference type="ARBA" id="ARBA00000085"/>
    </source>
</evidence>
<accession>A0A967EWS3</accession>
<dbReference type="SUPFAM" id="SSF47384">
    <property type="entry name" value="Homodimeric domain of signal transducing histidine kinase"/>
    <property type="match status" value="1"/>
</dbReference>
<feature type="domain" description="Histidine kinase" evidence="9">
    <location>
        <begin position="264"/>
        <end position="485"/>
    </location>
</feature>
<evidence type="ECO:0000256" key="6">
    <source>
        <dbReference type="ARBA" id="ARBA00023012"/>
    </source>
</evidence>
<dbReference type="Gene3D" id="1.10.287.130">
    <property type="match status" value="1"/>
</dbReference>